<reference evidence="3 4" key="1">
    <citation type="journal article" date="2024" name="Plant Biotechnol. J.">
        <title>Dendrobium thyrsiflorum genome and its molecular insights into genes involved in important horticultural traits.</title>
        <authorList>
            <person name="Chen B."/>
            <person name="Wang J.Y."/>
            <person name="Zheng P.J."/>
            <person name="Li K.L."/>
            <person name="Liang Y.M."/>
            <person name="Chen X.F."/>
            <person name="Zhang C."/>
            <person name="Zhao X."/>
            <person name="He X."/>
            <person name="Zhang G.Q."/>
            <person name="Liu Z.J."/>
            <person name="Xu Q."/>
        </authorList>
    </citation>
    <scope>NUCLEOTIDE SEQUENCE [LARGE SCALE GENOMIC DNA]</scope>
    <source>
        <strain evidence="3">GZMU011</strain>
    </source>
</reference>
<evidence type="ECO:0000256" key="1">
    <source>
        <dbReference type="SAM" id="MobiDB-lite"/>
    </source>
</evidence>
<gene>
    <name evidence="3" type="ORF">M5K25_008395</name>
</gene>
<comment type="caution">
    <text evidence="3">The sequence shown here is derived from an EMBL/GenBank/DDBJ whole genome shotgun (WGS) entry which is preliminary data.</text>
</comment>
<organism evidence="3 4">
    <name type="scientific">Dendrobium thyrsiflorum</name>
    <name type="common">Pinecone-like raceme dendrobium</name>
    <name type="synonym">Orchid</name>
    <dbReference type="NCBI Taxonomy" id="117978"/>
    <lineage>
        <taxon>Eukaryota</taxon>
        <taxon>Viridiplantae</taxon>
        <taxon>Streptophyta</taxon>
        <taxon>Embryophyta</taxon>
        <taxon>Tracheophyta</taxon>
        <taxon>Spermatophyta</taxon>
        <taxon>Magnoliopsida</taxon>
        <taxon>Liliopsida</taxon>
        <taxon>Asparagales</taxon>
        <taxon>Orchidaceae</taxon>
        <taxon>Epidendroideae</taxon>
        <taxon>Malaxideae</taxon>
        <taxon>Dendrobiinae</taxon>
        <taxon>Dendrobium</taxon>
    </lineage>
</organism>
<sequence>MSAEDRRPSSCSSEDGPSRGGLQSSSGSLAVKPFTALPVSGDSPQRLGLDVEGIHRHKSKGKGKGIVVDVECNTPKILKSSVLNPTNHFDPDASSSGMDIFVNRFGNPNAIPVLGSKINEDFVSPTHKCNPDLTILPLDENNAGIVDKVLENLPKGNKEAGKLNNPWKINQYIQLNFNEGNVKLSEDGKAVILDESSVAQNAKRHEFSLVTKVFGKVLPSHVVAWELRKQWTRFGQFHFTTLGEGWYLCSFKSLEALEGVLSGGPWFVNYHIVGMERCSTKFSPYSMKGLSSPIWIRMPHLPLHCWDENNVAFIASRVGVPLMLDENMFQWGRREFARVCVRVMLDKPLPLGVWVEGSTGRFFQ</sequence>
<dbReference type="AlphaFoldDB" id="A0ABD0V8P2"/>
<keyword evidence="4" id="KW-1185">Reference proteome</keyword>
<accession>A0ABD0V8P2</accession>
<dbReference type="InterPro" id="IPR025558">
    <property type="entry name" value="DUF4283"/>
</dbReference>
<name>A0ABD0V8P2_DENTH</name>
<dbReference type="Pfam" id="PF14111">
    <property type="entry name" value="DUF4283"/>
    <property type="match status" value="1"/>
</dbReference>
<dbReference type="Proteomes" id="UP001552299">
    <property type="component" value="Unassembled WGS sequence"/>
</dbReference>
<dbReference type="PANTHER" id="PTHR31286">
    <property type="entry name" value="GLYCINE-RICH CELL WALL STRUCTURAL PROTEIN 1.8-LIKE"/>
    <property type="match status" value="1"/>
</dbReference>
<feature type="domain" description="DUF4283" evidence="2">
    <location>
        <begin position="202"/>
        <end position="284"/>
    </location>
</feature>
<dbReference type="PANTHER" id="PTHR31286:SF180">
    <property type="entry name" value="OS10G0362600 PROTEIN"/>
    <property type="match status" value="1"/>
</dbReference>
<proteinExistence type="predicted"/>
<evidence type="ECO:0000313" key="3">
    <source>
        <dbReference type="EMBL" id="KAL0921333.1"/>
    </source>
</evidence>
<evidence type="ECO:0000259" key="2">
    <source>
        <dbReference type="Pfam" id="PF14111"/>
    </source>
</evidence>
<protein>
    <recommendedName>
        <fullName evidence="2">DUF4283 domain-containing protein</fullName>
    </recommendedName>
</protein>
<dbReference type="EMBL" id="JANQDX010000007">
    <property type="protein sequence ID" value="KAL0921333.1"/>
    <property type="molecule type" value="Genomic_DNA"/>
</dbReference>
<feature type="region of interest" description="Disordered" evidence="1">
    <location>
        <begin position="1"/>
        <end position="29"/>
    </location>
</feature>
<dbReference type="InterPro" id="IPR040256">
    <property type="entry name" value="At4g02000-like"/>
</dbReference>
<evidence type="ECO:0000313" key="4">
    <source>
        <dbReference type="Proteomes" id="UP001552299"/>
    </source>
</evidence>